<evidence type="ECO:0000256" key="5">
    <source>
        <dbReference type="PIRSR" id="PIRSR001430-1"/>
    </source>
</evidence>
<dbReference type="NCBIfam" id="TIGR00071">
    <property type="entry name" value="hisT_truA"/>
    <property type="match status" value="1"/>
</dbReference>
<comment type="function">
    <text evidence="4">Formation of pseudouridine at positions 38, 39 and 40 in the anticodon stem and loop of transfer RNAs.</text>
</comment>
<feature type="domain" description="Pseudouridine synthase I TruA alpha/beta" evidence="8">
    <location>
        <begin position="157"/>
        <end position="252"/>
    </location>
</feature>
<comment type="similarity">
    <text evidence="1 4 7">Belongs to the tRNA pseudouridine synthase TruA family.</text>
</comment>
<dbReference type="AlphaFoldDB" id="A0A5J5ILV8"/>
<reference evidence="9 10" key="1">
    <citation type="submission" date="2019-09" db="EMBL/GenBank/DDBJ databases">
        <title>Draft genome sequence of Ginsengibacter sp. BR5-29.</title>
        <authorList>
            <person name="Im W.-T."/>
        </authorList>
    </citation>
    <scope>NUCLEOTIDE SEQUENCE [LARGE SCALE GENOMIC DNA]</scope>
    <source>
        <strain evidence="9 10">BR5-29</strain>
    </source>
</reference>
<comment type="catalytic activity">
    <reaction evidence="4 7">
        <text>uridine(38/39/40) in tRNA = pseudouridine(38/39/40) in tRNA</text>
        <dbReference type="Rhea" id="RHEA:22376"/>
        <dbReference type="Rhea" id="RHEA-COMP:10085"/>
        <dbReference type="Rhea" id="RHEA-COMP:10087"/>
        <dbReference type="ChEBI" id="CHEBI:65314"/>
        <dbReference type="ChEBI" id="CHEBI:65315"/>
        <dbReference type="EC" id="5.4.99.12"/>
    </reaction>
</comment>
<dbReference type="InterPro" id="IPR020095">
    <property type="entry name" value="PsdUridine_synth_TruA_C"/>
</dbReference>
<dbReference type="SUPFAM" id="SSF55120">
    <property type="entry name" value="Pseudouridine synthase"/>
    <property type="match status" value="1"/>
</dbReference>
<dbReference type="CDD" id="cd02570">
    <property type="entry name" value="PseudoU_synth_EcTruA"/>
    <property type="match status" value="1"/>
</dbReference>
<dbReference type="InterPro" id="IPR020097">
    <property type="entry name" value="PsdUridine_synth_TruA_a/b_dom"/>
</dbReference>
<dbReference type="EMBL" id="VYQF01000001">
    <property type="protein sequence ID" value="KAA9041373.1"/>
    <property type="molecule type" value="Genomic_DNA"/>
</dbReference>
<protein>
    <recommendedName>
        <fullName evidence="4">tRNA pseudouridine synthase A</fullName>
        <ecNumber evidence="4">5.4.99.12</ecNumber>
    </recommendedName>
    <alternativeName>
        <fullName evidence="4">tRNA pseudouridine(38-40) synthase</fullName>
    </alternativeName>
    <alternativeName>
        <fullName evidence="4">tRNA pseudouridylate synthase I</fullName>
    </alternativeName>
    <alternativeName>
        <fullName evidence="4">tRNA-uridine isomerase I</fullName>
    </alternativeName>
</protein>
<dbReference type="HAMAP" id="MF_00171">
    <property type="entry name" value="TruA"/>
    <property type="match status" value="1"/>
</dbReference>
<proteinExistence type="inferred from homology"/>
<dbReference type="Proteomes" id="UP000326903">
    <property type="component" value="Unassembled WGS sequence"/>
</dbReference>
<dbReference type="InterPro" id="IPR020094">
    <property type="entry name" value="TruA/RsuA/RluB/E/F_N"/>
</dbReference>
<accession>A0A5J5ILV8</accession>
<organism evidence="9 10">
    <name type="scientific">Ginsengibacter hankyongi</name>
    <dbReference type="NCBI Taxonomy" id="2607284"/>
    <lineage>
        <taxon>Bacteria</taxon>
        <taxon>Pseudomonadati</taxon>
        <taxon>Bacteroidota</taxon>
        <taxon>Chitinophagia</taxon>
        <taxon>Chitinophagales</taxon>
        <taxon>Chitinophagaceae</taxon>
        <taxon>Ginsengibacter</taxon>
    </lineage>
</organism>
<feature type="binding site" evidence="4 6">
    <location>
        <position position="119"/>
    </location>
    <ligand>
        <name>substrate</name>
    </ligand>
</feature>
<dbReference type="GO" id="GO:0160147">
    <property type="term" value="F:tRNA pseudouridine(38-40) synthase activity"/>
    <property type="evidence" value="ECO:0007669"/>
    <property type="project" value="UniProtKB-EC"/>
</dbReference>
<dbReference type="RefSeq" id="WP_150413493.1">
    <property type="nucleotide sequence ID" value="NZ_VYQF01000001.1"/>
</dbReference>
<dbReference type="Gene3D" id="3.30.70.660">
    <property type="entry name" value="Pseudouridine synthase I, catalytic domain, C-terminal subdomain"/>
    <property type="match status" value="1"/>
</dbReference>
<dbReference type="GO" id="GO:0003723">
    <property type="term" value="F:RNA binding"/>
    <property type="evidence" value="ECO:0007669"/>
    <property type="project" value="InterPro"/>
</dbReference>
<keyword evidence="3 4" id="KW-0413">Isomerase</keyword>
<keyword evidence="10" id="KW-1185">Reference proteome</keyword>
<dbReference type="EC" id="5.4.99.12" evidence="4"/>
<dbReference type="GO" id="GO:0031119">
    <property type="term" value="P:tRNA pseudouridine synthesis"/>
    <property type="evidence" value="ECO:0007669"/>
    <property type="project" value="UniProtKB-UniRule"/>
</dbReference>
<dbReference type="InterPro" id="IPR001406">
    <property type="entry name" value="PsdUridine_synth_TruA"/>
</dbReference>
<sequence>MPRYFIEVAYKGTRYSGFQVQNNAITIQSEVEGALAIKFGQTFQLTGASRTDAGVHALQNFFHFDTQADLFYQQYNKEKYTQQVLYSLNSILPGDIVITEIFEVREDQHCRFDAVSREYKYYIYRKKNPFYKDTAYFYPYTINFQILQEAASIILTTKDFTSFAKKNTQVNNFICTINKSEWVQENNFLIYNVVANRFLRGMVKGLVGTMLKTASGKISLEEFAEIVKRNNNNNTDFSAPSHGLFLVEVKYPTI</sequence>
<dbReference type="PIRSF" id="PIRSF001430">
    <property type="entry name" value="tRNA_psdUrid_synth"/>
    <property type="match status" value="1"/>
</dbReference>
<dbReference type="InterPro" id="IPR020103">
    <property type="entry name" value="PsdUridine_synth_cat_dom_sf"/>
</dbReference>
<feature type="active site" description="Nucleophile" evidence="4 5">
    <location>
        <position position="52"/>
    </location>
</feature>
<name>A0A5J5ILV8_9BACT</name>
<evidence type="ECO:0000313" key="9">
    <source>
        <dbReference type="EMBL" id="KAA9041373.1"/>
    </source>
</evidence>
<evidence type="ECO:0000256" key="1">
    <source>
        <dbReference type="ARBA" id="ARBA00009375"/>
    </source>
</evidence>
<evidence type="ECO:0000256" key="3">
    <source>
        <dbReference type="ARBA" id="ARBA00023235"/>
    </source>
</evidence>
<evidence type="ECO:0000313" key="10">
    <source>
        <dbReference type="Proteomes" id="UP000326903"/>
    </source>
</evidence>
<dbReference type="PANTHER" id="PTHR11142:SF0">
    <property type="entry name" value="TRNA PSEUDOURIDINE SYNTHASE-LIKE 1"/>
    <property type="match status" value="1"/>
</dbReference>
<keyword evidence="2 4" id="KW-0819">tRNA processing</keyword>
<gene>
    <name evidence="4 9" type="primary">truA</name>
    <name evidence="9" type="ORF">FW778_04920</name>
</gene>
<evidence type="ECO:0000256" key="7">
    <source>
        <dbReference type="RuleBase" id="RU003792"/>
    </source>
</evidence>
<dbReference type="PANTHER" id="PTHR11142">
    <property type="entry name" value="PSEUDOURIDYLATE SYNTHASE"/>
    <property type="match status" value="1"/>
</dbReference>
<dbReference type="Pfam" id="PF01416">
    <property type="entry name" value="PseudoU_synth_1"/>
    <property type="match status" value="1"/>
</dbReference>
<comment type="subunit">
    <text evidence="4">Homodimer.</text>
</comment>
<comment type="caution">
    <text evidence="4">Lacks conserved residue(s) required for the propagation of feature annotation.</text>
</comment>
<evidence type="ECO:0000256" key="4">
    <source>
        <dbReference type="HAMAP-Rule" id="MF_00171"/>
    </source>
</evidence>
<dbReference type="Gene3D" id="3.30.70.580">
    <property type="entry name" value="Pseudouridine synthase I, catalytic domain, N-terminal subdomain"/>
    <property type="match status" value="1"/>
</dbReference>
<comment type="caution">
    <text evidence="9">The sequence shown here is derived from an EMBL/GenBank/DDBJ whole genome shotgun (WGS) entry which is preliminary data.</text>
</comment>
<evidence type="ECO:0000259" key="8">
    <source>
        <dbReference type="Pfam" id="PF01416"/>
    </source>
</evidence>
<evidence type="ECO:0000256" key="2">
    <source>
        <dbReference type="ARBA" id="ARBA00022694"/>
    </source>
</evidence>
<evidence type="ECO:0000256" key="6">
    <source>
        <dbReference type="PIRSR" id="PIRSR001430-2"/>
    </source>
</evidence>